<accession>A0A2G9YVG0</accession>
<proteinExistence type="predicted"/>
<dbReference type="Proteomes" id="UP000230273">
    <property type="component" value="Unassembled WGS sequence"/>
</dbReference>
<organism evidence="2 3">
    <name type="scientific">Candidatus Nealsonbacteria bacterium CG23_combo_of_CG06-09_8_20_14_all_38_19</name>
    <dbReference type="NCBI Taxonomy" id="1974721"/>
    <lineage>
        <taxon>Bacteria</taxon>
        <taxon>Candidatus Nealsoniibacteriota</taxon>
    </lineage>
</organism>
<feature type="transmembrane region" description="Helical" evidence="1">
    <location>
        <begin position="12"/>
        <end position="32"/>
    </location>
</feature>
<keyword evidence="1" id="KW-1133">Transmembrane helix</keyword>
<feature type="transmembrane region" description="Helical" evidence="1">
    <location>
        <begin position="103"/>
        <end position="126"/>
    </location>
</feature>
<dbReference type="Pfam" id="PF07690">
    <property type="entry name" value="MFS_1"/>
    <property type="match status" value="1"/>
</dbReference>
<dbReference type="EMBL" id="PCRP01000070">
    <property type="protein sequence ID" value="PIP23228.1"/>
    <property type="molecule type" value="Genomic_DNA"/>
</dbReference>
<evidence type="ECO:0000313" key="2">
    <source>
        <dbReference type="EMBL" id="PIP23228.1"/>
    </source>
</evidence>
<dbReference type="GO" id="GO:0022857">
    <property type="term" value="F:transmembrane transporter activity"/>
    <property type="evidence" value="ECO:0007669"/>
    <property type="project" value="InterPro"/>
</dbReference>
<feature type="transmembrane region" description="Helical" evidence="1">
    <location>
        <begin position="167"/>
        <end position="186"/>
    </location>
</feature>
<dbReference type="InterPro" id="IPR011701">
    <property type="entry name" value="MFS"/>
</dbReference>
<dbReference type="SUPFAM" id="SSF103473">
    <property type="entry name" value="MFS general substrate transporter"/>
    <property type="match status" value="1"/>
</dbReference>
<dbReference type="InterPro" id="IPR036259">
    <property type="entry name" value="MFS_trans_sf"/>
</dbReference>
<keyword evidence="1" id="KW-0812">Transmembrane</keyword>
<evidence type="ECO:0000313" key="3">
    <source>
        <dbReference type="Proteomes" id="UP000230273"/>
    </source>
</evidence>
<protein>
    <recommendedName>
        <fullName evidence="4">Major facilitator superfamily (MFS) profile domain-containing protein</fullName>
    </recommendedName>
</protein>
<evidence type="ECO:0008006" key="4">
    <source>
        <dbReference type="Google" id="ProtNLM"/>
    </source>
</evidence>
<gene>
    <name evidence="2" type="ORF">COX36_04405</name>
</gene>
<feature type="transmembrane region" description="Helical" evidence="1">
    <location>
        <begin position="44"/>
        <end position="65"/>
    </location>
</feature>
<feature type="transmembrane region" description="Helical" evidence="1">
    <location>
        <begin position="138"/>
        <end position="161"/>
    </location>
</feature>
<dbReference type="AlphaFoldDB" id="A0A2G9YVG0"/>
<sequence length="207" mass="22621">MFKINKVIKVLILSDFLLQAGWGLIGPLFAIFLIGQIEGGSLELVGLVTAVYWIFKSLLQPFIANYLDINHGERDDFAFLVGGMFIANLVPLGYVFSTQAWHIVILELIRAVAMACVIPTWSAIFTRHVDRGREAFSWSLESAGIGLAAGIAGALGAIMVSLFGFKVVFVLVSVFGIMSSISLLAMRRSIFRRGRAASRPSVEKPNL</sequence>
<feature type="transmembrane region" description="Helical" evidence="1">
    <location>
        <begin position="77"/>
        <end position="97"/>
    </location>
</feature>
<dbReference type="Gene3D" id="1.20.1250.20">
    <property type="entry name" value="MFS general substrate transporter like domains"/>
    <property type="match status" value="1"/>
</dbReference>
<keyword evidence="1" id="KW-0472">Membrane</keyword>
<name>A0A2G9YVG0_9BACT</name>
<reference evidence="2 3" key="1">
    <citation type="submission" date="2017-09" db="EMBL/GenBank/DDBJ databases">
        <title>Depth-based differentiation of microbial function through sediment-hosted aquifers and enrichment of novel symbionts in the deep terrestrial subsurface.</title>
        <authorList>
            <person name="Probst A.J."/>
            <person name="Ladd B."/>
            <person name="Jarett J.K."/>
            <person name="Geller-Mcgrath D.E."/>
            <person name="Sieber C.M."/>
            <person name="Emerson J.B."/>
            <person name="Anantharaman K."/>
            <person name="Thomas B.C."/>
            <person name="Malmstrom R."/>
            <person name="Stieglmeier M."/>
            <person name="Klingl A."/>
            <person name="Woyke T."/>
            <person name="Ryan C.M."/>
            <person name="Banfield J.F."/>
        </authorList>
    </citation>
    <scope>NUCLEOTIDE SEQUENCE [LARGE SCALE GENOMIC DNA]</scope>
    <source>
        <strain evidence="2">CG23_combo_of_CG06-09_8_20_14_all_38_19</strain>
    </source>
</reference>
<evidence type="ECO:0000256" key="1">
    <source>
        <dbReference type="SAM" id="Phobius"/>
    </source>
</evidence>
<comment type="caution">
    <text evidence="2">The sequence shown here is derived from an EMBL/GenBank/DDBJ whole genome shotgun (WGS) entry which is preliminary data.</text>
</comment>